<organism evidence="4 5">
    <name type="scientific">Brevibacillus brevis</name>
    <name type="common">Bacillus brevis</name>
    <dbReference type="NCBI Taxonomy" id="1393"/>
    <lineage>
        <taxon>Bacteria</taxon>
        <taxon>Bacillati</taxon>
        <taxon>Bacillota</taxon>
        <taxon>Bacilli</taxon>
        <taxon>Bacillales</taxon>
        <taxon>Paenibacillaceae</taxon>
        <taxon>Brevibacillus</taxon>
    </lineage>
</organism>
<dbReference type="AlphaFoldDB" id="A0A2Z4MI95"/>
<accession>A0A2Z4MI95</accession>
<dbReference type="PANTHER" id="PTHR21660">
    <property type="entry name" value="THIOESTERASE SUPERFAMILY MEMBER-RELATED"/>
    <property type="match status" value="1"/>
</dbReference>
<evidence type="ECO:0000313" key="5">
    <source>
        <dbReference type="Proteomes" id="UP000036061"/>
    </source>
</evidence>
<evidence type="ECO:0000256" key="1">
    <source>
        <dbReference type="ARBA" id="ARBA00008324"/>
    </source>
</evidence>
<reference evidence="4 5" key="1">
    <citation type="journal article" date="2015" name="Genome Announc.">
        <title>Draft Genome Sequence of Brevibacillus brevis DZQ7, a Plant Growth-Promoting Rhizobacterium with Broad-Spectrum Antimicrobial Activity.</title>
        <authorList>
            <person name="Hou Q."/>
            <person name="Wang C."/>
            <person name="Hou X."/>
            <person name="Xia Z."/>
            <person name="Ye J."/>
            <person name="Liu K."/>
            <person name="Liu H."/>
            <person name="Wang J."/>
            <person name="Guo H."/>
            <person name="Yu X."/>
            <person name="Yang Y."/>
            <person name="Du B."/>
            <person name="Ding Y."/>
        </authorList>
    </citation>
    <scope>NUCLEOTIDE SEQUENCE [LARGE SCALE GENOMIC DNA]</scope>
    <source>
        <strain evidence="4 5">DZQ7</strain>
    </source>
</reference>
<gene>
    <name evidence="4" type="ORF">AB432_014650</name>
</gene>
<dbReference type="CDD" id="cd03443">
    <property type="entry name" value="PaaI_thioesterase"/>
    <property type="match status" value="1"/>
</dbReference>
<name>A0A2Z4MI95_BREBE</name>
<evidence type="ECO:0000259" key="3">
    <source>
        <dbReference type="Pfam" id="PF03061"/>
    </source>
</evidence>
<dbReference type="InterPro" id="IPR039298">
    <property type="entry name" value="ACOT13"/>
</dbReference>
<dbReference type="PANTHER" id="PTHR21660:SF1">
    <property type="entry name" value="ACYL-COENZYME A THIOESTERASE 13"/>
    <property type="match status" value="1"/>
</dbReference>
<sequence>MSITERPKRIEAGFEQHIGMQLRRMEKGHMVVELPITPELLNAGNLLHGGVVASLLDHVIGLTIRTHTGHRLVTVNLNIHYLASAKEGDLIVGTAKIRHIGKSLATGEGEVRNGTGKLLAIASATFKQLPNNLNEVKE</sequence>
<evidence type="ECO:0000256" key="2">
    <source>
        <dbReference type="ARBA" id="ARBA00022801"/>
    </source>
</evidence>
<dbReference type="RefSeq" id="WP_048032897.1">
    <property type="nucleotide sequence ID" value="NZ_CP030117.1"/>
</dbReference>
<dbReference type="InterPro" id="IPR003736">
    <property type="entry name" value="PAAI_dom"/>
</dbReference>
<protein>
    <submittedName>
        <fullName evidence="4">PaaI family thioesterase</fullName>
    </submittedName>
</protein>
<proteinExistence type="inferred from homology"/>
<dbReference type="EMBL" id="CP030117">
    <property type="protein sequence ID" value="AWX56200.1"/>
    <property type="molecule type" value="Genomic_DNA"/>
</dbReference>
<dbReference type="Gene3D" id="3.10.129.10">
    <property type="entry name" value="Hotdog Thioesterase"/>
    <property type="match status" value="1"/>
</dbReference>
<evidence type="ECO:0000313" key="4">
    <source>
        <dbReference type="EMBL" id="AWX56200.1"/>
    </source>
</evidence>
<dbReference type="Proteomes" id="UP000036061">
    <property type="component" value="Chromosome"/>
</dbReference>
<dbReference type="SUPFAM" id="SSF54637">
    <property type="entry name" value="Thioesterase/thiol ester dehydrase-isomerase"/>
    <property type="match status" value="1"/>
</dbReference>
<dbReference type="NCBIfam" id="TIGR00369">
    <property type="entry name" value="unchar_dom_1"/>
    <property type="match status" value="1"/>
</dbReference>
<dbReference type="InterPro" id="IPR029069">
    <property type="entry name" value="HotDog_dom_sf"/>
</dbReference>
<dbReference type="GO" id="GO:0047617">
    <property type="term" value="F:fatty acyl-CoA hydrolase activity"/>
    <property type="evidence" value="ECO:0007669"/>
    <property type="project" value="InterPro"/>
</dbReference>
<comment type="similarity">
    <text evidence="1">Belongs to the thioesterase PaaI family.</text>
</comment>
<dbReference type="InterPro" id="IPR006683">
    <property type="entry name" value="Thioestr_dom"/>
</dbReference>
<feature type="domain" description="Thioesterase" evidence="3">
    <location>
        <begin position="45"/>
        <end position="119"/>
    </location>
</feature>
<keyword evidence="2" id="KW-0378">Hydrolase</keyword>
<dbReference type="Pfam" id="PF03061">
    <property type="entry name" value="4HBT"/>
    <property type="match status" value="1"/>
</dbReference>